<dbReference type="OrthoDB" id="5124200at2"/>
<dbReference type="InterPro" id="IPR054276">
    <property type="entry name" value="DUF7007"/>
</dbReference>
<accession>A0A081D027</accession>
<dbReference type="Pfam" id="PF22653">
    <property type="entry name" value="DUF7007"/>
    <property type="match status" value="1"/>
</dbReference>
<dbReference type="eggNOG" id="ENOG502Z8HC">
    <property type="taxonomic scope" value="Bacteria"/>
</dbReference>
<organism evidence="2 3">
    <name type="scientific">Agrobacterium rubi TR3 = NBRC 13261</name>
    <dbReference type="NCBI Taxonomy" id="1368415"/>
    <lineage>
        <taxon>Bacteria</taxon>
        <taxon>Pseudomonadati</taxon>
        <taxon>Pseudomonadota</taxon>
        <taxon>Alphaproteobacteria</taxon>
        <taxon>Hyphomicrobiales</taxon>
        <taxon>Rhizobiaceae</taxon>
        <taxon>Rhizobium/Agrobacterium group</taxon>
        <taxon>Agrobacterium</taxon>
    </lineage>
</organism>
<dbReference type="EMBL" id="BBJU01000024">
    <property type="protein sequence ID" value="GAK72273.1"/>
    <property type="molecule type" value="Genomic_DNA"/>
</dbReference>
<evidence type="ECO:0000259" key="1">
    <source>
        <dbReference type="Pfam" id="PF22653"/>
    </source>
</evidence>
<name>A0A081D027_9HYPH</name>
<reference evidence="2 3" key="1">
    <citation type="submission" date="2014-08" db="EMBL/GenBank/DDBJ databases">
        <title>Whole genome shotgun sequence of Rhizobium rubi NBRC 13261.</title>
        <authorList>
            <person name="Katano-Makiyama Y."/>
            <person name="Hosoyama A."/>
            <person name="Hashimoto M."/>
            <person name="Hosoyama Y."/>
            <person name="Noguchi M."/>
            <person name="Tsuchikane K."/>
            <person name="Uohara A."/>
            <person name="Ohji S."/>
            <person name="Ichikawa N."/>
            <person name="Kimura A."/>
            <person name="Yamazoe A."/>
            <person name="Fujita N."/>
        </authorList>
    </citation>
    <scope>NUCLEOTIDE SEQUENCE [LARGE SCALE GENOMIC DNA]</scope>
    <source>
        <strain evidence="2 3">NBRC 13261</strain>
    </source>
</reference>
<gene>
    <name evidence="2" type="ORF">RRU01S_24_01500</name>
</gene>
<feature type="domain" description="DUF7007" evidence="1">
    <location>
        <begin position="106"/>
        <end position="219"/>
    </location>
</feature>
<proteinExistence type="predicted"/>
<dbReference type="AlphaFoldDB" id="A0A081D027"/>
<sequence>MIDLPNTNMPDCTPGFPGVFFGLSCEGFPVARVGDHAFAMLPGQAGRHYLATGWKIGRPLPEWRRGDFYGHCGELADEAAFSAHVLEQAEHQREIQALGRRNTAPHVHTPWGSAQHSTTYAEGIEFHSTASHGGFRLSADRNRAVHPLLRADDGFYEEDCAWAAVAHTFPELFTSFEKRCASETLKDWEPDAWEAIFATVLAHGESHVKDRRAFELEHASDWIVISALRSDHHPGMTEVIATRAGRRDHGGEERRFLVPSPEYEAGRFGFIIDEARHAAYDGPSSFASWTRRTAA</sequence>
<evidence type="ECO:0000313" key="2">
    <source>
        <dbReference type="EMBL" id="GAK72273.1"/>
    </source>
</evidence>
<dbReference type="Proteomes" id="UP000028701">
    <property type="component" value="Unassembled WGS sequence"/>
</dbReference>
<dbReference type="RefSeq" id="WP_045231730.1">
    <property type="nucleotide sequence ID" value="NZ_BBJU01000024.1"/>
</dbReference>
<comment type="caution">
    <text evidence="2">The sequence shown here is derived from an EMBL/GenBank/DDBJ whole genome shotgun (WGS) entry which is preliminary data.</text>
</comment>
<evidence type="ECO:0000313" key="3">
    <source>
        <dbReference type="Proteomes" id="UP000028701"/>
    </source>
</evidence>
<protein>
    <recommendedName>
        <fullName evidence="1">DUF7007 domain-containing protein</fullName>
    </recommendedName>
</protein>